<dbReference type="VEuPathDB" id="ToxoDB:TGRUB_223580"/>
<dbReference type="AlphaFoldDB" id="A0A086LKU7"/>
<sequence length="519" mass="55943">MAPPSAPAVAASSPSLQELYNLLRSVVKPEWSHILDPASDEWKKKFRERVDAETSVTSPPLSSTSSASTNDCAQSFSDCSTLSDGSYVCSLPREQQLHLLVKMSSILETPWLVAQKRLEGIKEAEKARPLTLDQVVTYARRLGGSTAAPPETANISDVVTHQSIYPTFHFLPYPSMEELQTSRLGFLASKPFDRVCFPPEIRSQWTVRLRKSERSCDEEGDSRAGTETNVPGYEVRLVCQTPGAQLVYCVFDGLLAPNALPAQPLWKETRYTSEAPVFLSTPFPKTLVARALKPPLQPSRPTLLRLNPRNLATQSPARSLPSGRPRLPAPQAPAQREREEGGDAATAEREAQRDAQTKRSREEETTRGLREQGRGDRSSTAFEGGRETRSPGEKDSSERGGSDAVAVRTQGAPSAPQAPQSASRLLAASLASGEQAHATPPASASASLASQASVPPGRALPANDARVGGSFQGLMLGSSRRKRREEIVQRQEAAQDSSGSAESSSSGEESSDEEEKGSG</sequence>
<feature type="compositionally biased region" description="Low complexity" evidence="1">
    <location>
        <begin position="410"/>
        <end position="456"/>
    </location>
</feature>
<proteinExistence type="predicted"/>
<evidence type="ECO:0000313" key="3">
    <source>
        <dbReference type="Proteomes" id="UP000028834"/>
    </source>
</evidence>
<organism evidence="2 3">
    <name type="scientific">Toxoplasma gondii RUB</name>
    <dbReference type="NCBI Taxonomy" id="935652"/>
    <lineage>
        <taxon>Eukaryota</taxon>
        <taxon>Sar</taxon>
        <taxon>Alveolata</taxon>
        <taxon>Apicomplexa</taxon>
        <taxon>Conoidasida</taxon>
        <taxon>Coccidia</taxon>
        <taxon>Eucoccidiorida</taxon>
        <taxon>Eimeriorina</taxon>
        <taxon>Sarcocystidae</taxon>
        <taxon>Toxoplasma</taxon>
    </lineage>
</organism>
<dbReference type="OrthoDB" id="345964at2759"/>
<feature type="compositionally biased region" description="Basic and acidic residues" evidence="1">
    <location>
        <begin position="384"/>
        <end position="401"/>
    </location>
</feature>
<feature type="compositionally biased region" description="Low complexity" evidence="1">
    <location>
        <begin position="497"/>
        <end position="508"/>
    </location>
</feature>
<feature type="compositionally biased region" description="Acidic residues" evidence="1">
    <location>
        <begin position="509"/>
        <end position="519"/>
    </location>
</feature>
<gene>
    <name evidence="2" type="ORF">TGRUB_223580</name>
</gene>
<evidence type="ECO:0000256" key="1">
    <source>
        <dbReference type="SAM" id="MobiDB-lite"/>
    </source>
</evidence>
<comment type="caution">
    <text evidence="2">The sequence shown here is derived from an EMBL/GenBank/DDBJ whole genome shotgun (WGS) entry which is preliminary data.</text>
</comment>
<accession>A0A086LKU7</accession>
<protein>
    <submittedName>
        <fullName evidence="2">Mediator complex subunit MED4</fullName>
    </submittedName>
</protein>
<name>A0A086LKU7_TOXGO</name>
<dbReference type="EMBL" id="AFYV02002894">
    <property type="protein sequence ID" value="KFG57265.1"/>
    <property type="molecule type" value="Genomic_DNA"/>
</dbReference>
<dbReference type="Proteomes" id="UP000028834">
    <property type="component" value="Unassembled WGS sequence"/>
</dbReference>
<feature type="region of interest" description="Disordered" evidence="1">
    <location>
        <begin position="294"/>
        <end position="519"/>
    </location>
</feature>
<feature type="compositionally biased region" description="Basic and acidic residues" evidence="1">
    <location>
        <begin position="335"/>
        <end position="377"/>
    </location>
</feature>
<evidence type="ECO:0000313" key="2">
    <source>
        <dbReference type="EMBL" id="KFG57265.1"/>
    </source>
</evidence>
<reference evidence="2 3" key="1">
    <citation type="submission" date="2014-05" db="EMBL/GenBank/DDBJ databases">
        <authorList>
            <person name="Sibley D."/>
            <person name="Venepally P."/>
            <person name="Karamycheva S."/>
            <person name="Hadjithomas M."/>
            <person name="Khan A."/>
            <person name="Brunk B."/>
            <person name="Roos D."/>
            <person name="Caler E."/>
            <person name="Lorenzi H."/>
        </authorList>
    </citation>
    <scope>NUCLEOTIDE SEQUENCE [LARGE SCALE GENOMIC DNA]</scope>
    <source>
        <strain evidence="2 3">RUB</strain>
    </source>
</reference>
<feature type="compositionally biased region" description="Low complexity" evidence="1">
    <location>
        <begin position="300"/>
        <end position="311"/>
    </location>
</feature>